<gene>
    <name evidence="1" type="ORF">B296_00023318</name>
</gene>
<evidence type="ECO:0000313" key="1">
    <source>
        <dbReference type="EMBL" id="RRT76420.1"/>
    </source>
</evidence>
<dbReference type="Proteomes" id="UP000287651">
    <property type="component" value="Unassembled WGS sequence"/>
</dbReference>
<proteinExistence type="predicted"/>
<dbReference type="EMBL" id="AMZH03002200">
    <property type="protein sequence ID" value="RRT76420.1"/>
    <property type="molecule type" value="Genomic_DNA"/>
</dbReference>
<organism evidence="1 2">
    <name type="scientific">Ensete ventricosum</name>
    <name type="common">Abyssinian banana</name>
    <name type="synonym">Musa ensete</name>
    <dbReference type="NCBI Taxonomy" id="4639"/>
    <lineage>
        <taxon>Eukaryota</taxon>
        <taxon>Viridiplantae</taxon>
        <taxon>Streptophyta</taxon>
        <taxon>Embryophyta</taxon>
        <taxon>Tracheophyta</taxon>
        <taxon>Spermatophyta</taxon>
        <taxon>Magnoliopsida</taxon>
        <taxon>Liliopsida</taxon>
        <taxon>Zingiberales</taxon>
        <taxon>Musaceae</taxon>
        <taxon>Ensete</taxon>
    </lineage>
</organism>
<comment type="caution">
    <text evidence="1">The sequence shown here is derived from an EMBL/GenBank/DDBJ whole genome shotgun (WGS) entry which is preliminary data.</text>
</comment>
<protein>
    <submittedName>
        <fullName evidence="1">Uncharacterized protein</fullName>
    </submittedName>
</protein>
<accession>A0A427AJP8</accession>
<dbReference type="AlphaFoldDB" id="A0A427AJP8"/>
<name>A0A427AJP8_ENSVE</name>
<evidence type="ECO:0000313" key="2">
    <source>
        <dbReference type="Proteomes" id="UP000287651"/>
    </source>
</evidence>
<dbReference type="PANTHER" id="PTHR35759">
    <property type="entry name" value="BNAA09G03860D PROTEIN"/>
    <property type="match status" value="1"/>
</dbReference>
<reference evidence="1 2" key="1">
    <citation type="journal article" date="2014" name="Agronomy (Basel)">
        <title>A Draft Genome Sequence for Ensete ventricosum, the Drought-Tolerant Tree Against Hunger.</title>
        <authorList>
            <person name="Harrison J."/>
            <person name="Moore K.A."/>
            <person name="Paszkiewicz K."/>
            <person name="Jones T."/>
            <person name="Grant M."/>
            <person name="Ambacheew D."/>
            <person name="Muzemil S."/>
            <person name="Studholme D.J."/>
        </authorList>
    </citation>
    <scope>NUCLEOTIDE SEQUENCE [LARGE SCALE GENOMIC DNA]</scope>
</reference>
<sequence>MTGGSLIPVKLAFSISFAFSFSLTLAASSPYSLTSFPKVSSLLSLKASSSSSSSSPRATAAHILAILGSVHDAGKVPASEAWELRSCLRFLVPFSSSTPVKENKHLRLRHDADDMVWWPPEPVMELARLAVDSGGDPSVIQMALDPTPLPVSPVILENCVLCDRN</sequence>
<dbReference type="PANTHER" id="PTHR35759:SF1">
    <property type="entry name" value="OS07G0673000 PROTEIN"/>
    <property type="match status" value="1"/>
</dbReference>